<evidence type="ECO:0000313" key="2">
    <source>
        <dbReference type="EMBL" id="PKU84800.1"/>
    </source>
</evidence>
<name>A0A2I0XA80_9ASPA</name>
<gene>
    <name evidence="2" type="ORF">MA16_Dca027571</name>
</gene>
<accession>A0A2I0XA80</accession>
<reference evidence="2 3" key="2">
    <citation type="journal article" date="2017" name="Nature">
        <title>The Apostasia genome and the evolution of orchids.</title>
        <authorList>
            <person name="Zhang G.Q."/>
            <person name="Liu K.W."/>
            <person name="Li Z."/>
            <person name="Lohaus R."/>
            <person name="Hsiao Y.Y."/>
            <person name="Niu S.C."/>
            <person name="Wang J.Y."/>
            <person name="Lin Y.C."/>
            <person name="Xu Q."/>
            <person name="Chen L.J."/>
            <person name="Yoshida K."/>
            <person name="Fujiwara S."/>
            <person name="Wang Z.W."/>
            <person name="Zhang Y.Q."/>
            <person name="Mitsuda N."/>
            <person name="Wang M."/>
            <person name="Liu G.H."/>
            <person name="Pecoraro L."/>
            <person name="Huang H.X."/>
            <person name="Xiao X.J."/>
            <person name="Lin M."/>
            <person name="Wu X.Y."/>
            <person name="Wu W.L."/>
            <person name="Chen Y.Y."/>
            <person name="Chang S.B."/>
            <person name="Sakamoto S."/>
            <person name="Ohme-Takagi M."/>
            <person name="Yagi M."/>
            <person name="Zeng S.J."/>
            <person name="Shen C.Y."/>
            <person name="Yeh C.M."/>
            <person name="Luo Y.B."/>
            <person name="Tsai W.C."/>
            <person name="Van de Peer Y."/>
            <person name="Liu Z.J."/>
        </authorList>
    </citation>
    <scope>NUCLEOTIDE SEQUENCE [LARGE SCALE GENOMIC DNA]</scope>
    <source>
        <tissue evidence="2">The whole plant</tissue>
    </source>
</reference>
<dbReference type="Proteomes" id="UP000233837">
    <property type="component" value="Unassembled WGS sequence"/>
</dbReference>
<reference evidence="2 3" key="1">
    <citation type="journal article" date="2016" name="Sci. Rep.">
        <title>The Dendrobium catenatum Lindl. genome sequence provides insights into polysaccharide synthase, floral development and adaptive evolution.</title>
        <authorList>
            <person name="Zhang G.Q."/>
            <person name="Xu Q."/>
            <person name="Bian C."/>
            <person name="Tsai W.C."/>
            <person name="Yeh C.M."/>
            <person name="Liu K.W."/>
            <person name="Yoshida K."/>
            <person name="Zhang L.S."/>
            <person name="Chang S.B."/>
            <person name="Chen F."/>
            <person name="Shi Y."/>
            <person name="Su Y.Y."/>
            <person name="Zhang Y.Q."/>
            <person name="Chen L.J."/>
            <person name="Yin Y."/>
            <person name="Lin M."/>
            <person name="Huang H."/>
            <person name="Deng H."/>
            <person name="Wang Z.W."/>
            <person name="Zhu S.L."/>
            <person name="Zhao X."/>
            <person name="Deng C."/>
            <person name="Niu S.C."/>
            <person name="Huang J."/>
            <person name="Wang M."/>
            <person name="Liu G.H."/>
            <person name="Yang H.J."/>
            <person name="Xiao X.J."/>
            <person name="Hsiao Y.Y."/>
            <person name="Wu W.L."/>
            <person name="Chen Y.Y."/>
            <person name="Mitsuda N."/>
            <person name="Ohme-Takagi M."/>
            <person name="Luo Y.B."/>
            <person name="Van de Peer Y."/>
            <person name="Liu Z.J."/>
        </authorList>
    </citation>
    <scope>NUCLEOTIDE SEQUENCE [LARGE SCALE GENOMIC DNA]</scope>
    <source>
        <tissue evidence="2">The whole plant</tissue>
    </source>
</reference>
<evidence type="ECO:0000313" key="3">
    <source>
        <dbReference type="Proteomes" id="UP000233837"/>
    </source>
</evidence>
<protein>
    <submittedName>
        <fullName evidence="2">Uncharacterized protein</fullName>
    </submittedName>
</protein>
<dbReference type="AlphaFoldDB" id="A0A2I0XA80"/>
<sequence length="194" mass="22009">MQGLYTQGSCEKRQLLSLHQSYISSIETIPGSSPPGVLLFHWLPLCFARFSCRHFAEASRRTTILGCISVVSELESRRWQTKARSRPPKTQGVWKHCGGARPTSHGNWRHCRPMYSASLSKCVASSISLVQGIHPIRYVESQSRRWLLGGDVVWALDGLGADIPIPFPIIPKHRRNRNCKGNSNHWNLKKKKRK</sequence>
<feature type="region of interest" description="Disordered" evidence="1">
    <location>
        <begin position="81"/>
        <end position="105"/>
    </location>
</feature>
<dbReference type="EMBL" id="KZ502029">
    <property type="protein sequence ID" value="PKU84800.1"/>
    <property type="molecule type" value="Genomic_DNA"/>
</dbReference>
<proteinExistence type="predicted"/>
<keyword evidence="3" id="KW-1185">Reference proteome</keyword>
<organism evidence="2 3">
    <name type="scientific">Dendrobium catenatum</name>
    <dbReference type="NCBI Taxonomy" id="906689"/>
    <lineage>
        <taxon>Eukaryota</taxon>
        <taxon>Viridiplantae</taxon>
        <taxon>Streptophyta</taxon>
        <taxon>Embryophyta</taxon>
        <taxon>Tracheophyta</taxon>
        <taxon>Spermatophyta</taxon>
        <taxon>Magnoliopsida</taxon>
        <taxon>Liliopsida</taxon>
        <taxon>Asparagales</taxon>
        <taxon>Orchidaceae</taxon>
        <taxon>Epidendroideae</taxon>
        <taxon>Malaxideae</taxon>
        <taxon>Dendrobiinae</taxon>
        <taxon>Dendrobium</taxon>
    </lineage>
</organism>
<evidence type="ECO:0000256" key="1">
    <source>
        <dbReference type="SAM" id="MobiDB-lite"/>
    </source>
</evidence>